<dbReference type="EMBL" id="BKCJ011368891">
    <property type="protein sequence ID" value="GFD26457.1"/>
    <property type="molecule type" value="Genomic_DNA"/>
</dbReference>
<proteinExistence type="predicted"/>
<accession>A0A699UUW7</accession>
<feature type="non-terminal residue" evidence="1">
    <location>
        <position position="34"/>
    </location>
</feature>
<comment type="caution">
    <text evidence="1">The sequence shown here is derived from an EMBL/GenBank/DDBJ whole genome shotgun (WGS) entry which is preliminary data.</text>
</comment>
<reference evidence="1" key="1">
    <citation type="journal article" date="2019" name="Sci. Rep.">
        <title>Draft genome of Tanacetum cinerariifolium, the natural source of mosquito coil.</title>
        <authorList>
            <person name="Yamashiro T."/>
            <person name="Shiraishi A."/>
            <person name="Satake H."/>
            <person name="Nakayama K."/>
        </authorList>
    </citation>
    <scope>NUCLEOTIDE SEQUENCE</scope>
</reference>
<sequence>RAADPPVFIAGQRGAGDQSKAVPTARVVPIVNRA</sequence>
<evidence type="ECO:0000313" key="1">
    <source>
        <dbReference type="EMBL" id="GFD26457.1"/>
    </source>
</evidence>
<dbReference type="AlphaFoldDB" id="A0A699UUW7"/>
<feature type="non-terminal residue" evidence="1">
    <location>
        <position position="1"/>
    </location>
</feature>
<name>A0A699UUW7_TANCI</name>
<protein>
    <submittedName>
        <fullName evidence="1">Uncharacterized protein</fullName>
    </submittedName>
</protein>
<organism evidence="1">
    <name type="scientific">Tanacetum cinerariifolium</name>
    <name type="common">Dalmatian daisy</name>
    <name type="synonym">Chrysanthemum cinerariifolium</name>
    <dbReference type="NCBI Taxonomy" id="118510"/>
    <lineage>
        <taxon>Eukaryota</taxon>
        <taxon>Viridiplantae</taxon>
        <taxon>Streptophyta</taxon>
        <taxon>Embryophyta</taxon>
        <taxon>Tracheophyta</taxon>
        <taxon>Spermatophyta</taxon>
        <taxon>Magnoliopsida</taxon>
        <taxon>eudicotyledons</taxon>
        <taxon>Gunneridae</taxon>
        <taxon>Pentapetalae</taxon>
        <taxon>asterids</taxon>
        <taxon>campanulids</taxon>
        <taxon>Asterales</taxon>
        <taxon>Asteraceae</taxon>
        <taxon>Asteroideae</taxon>
        <taxon>Anthemideae</taxon>
        <taxon>Anthemidinae</taxon>
        <taxon>Tanacetum</taxon>
    </lineage>
</organism>
<gene>
    <name evidence="1" type="ORF">Tci_898426</name>
</gene>